<dbReference type="GO" id="GO:0008168">
    <property type="term" value="F:methyltransferase activity"/>
    <property type="evidence" value="ECO:0007669"/>
    <property type="project" value="UniProtKB-KW"/>
</dbReference>
<keyword evidence="5" id="KW-0949">S-adenosyl-L-methionine</keyword>
<dbReference type="GO" id="GO:0032259">
    <property type="term" value="P:methylation"/>
    <property type="evidence" value="ECO:0007669"/>
    <property type="project" value="UniProtKB-KW"/>
</dbReference>
<proteinExistence type="inferred from homology"/>
<feature type="region of interest" description="Disordered" evidence="8">
    <location>
        <begin position="702"/>
        <end position="723"/>
    </location>
</feature>
<dbReference type="InterPro" id="IPR051537">
    <property type="entry name" value="DNA_Adenine_Mtase"/>
</dbReference>
<dbReference type="InterPro" id="IPR003356">
    <property type="entry name" value="DNA_methylase_A-5"/>
</dbReference>
<dbReference type="Pfam" id="PF12161">
    <property type="entry name" value="HsdM_N"/>
    <property type="match status" value="1"/>
</dbReference>
<dbReference type="InterPro" id="IPR038333">
    <property type="entry name" value="T1MK-like_N_sf"/>
</dbReference>
<comment type="catalytic activity">
    <reaction evidence="7">
        <text>a 2'-deoxyadenosine in DNA + S-adenosyl-L-methionine = an N(6)-methyl-2'-deoxyadenosine in DNA + S-adenosyl-L-homocysteine + H(+)</text>
        <dbReference type="Rhea" id="RHEA:15197"/>
        <dbReference type="Rhea" id="RHEA-COMP:12418"/>
        <dbReference type="Rhea" id="RHEA-COMP:12419"/>
        <dbReference type="ChEBI" id="CHEBI:15378"/>
        <dbReference type="ChEBI" id="CHEBI:57856"/>
        <dbReference type="ChEBI" id="CHEBI:59789"/>
        <dbReference type="ChEBI" id="CHEBI:90615"/>
        <dbReference type="ChEBI" id="CHEBI:90616"/>
        <dbReference type="EC" id="2.1.1.72"/>
    </reaction>
</comment>
<comment type="similarity">
    <text evidence="1">Belongs to the N(4)/N(6)-methyltransferase family.</text>
</comment>
<protein>
    <recommendedName>
        <fullName evidence="2">site-specific DNA-methyltransferase (adenine-specific)</fullName>
        <ecNumber evidence="2">2.1.1.72</ecNumber>
    </recommendedName>
</protein>
<reference evidence="12" key="1">
    <citation type="journal article" date="2019" name="Int. J. Syst. Evol. Microbiol.">
        <title>The Global Catalogue of Microorganisms (GCM) 10K type strain sequencing project: providing services to taxonomists for standard genome sequencing and annotation.</title>
        <authorList>
            <consortium name="The Broad Institute Genomics Platform"/>
            <consortium name="The Broad Institute Genome Sequencing Center for Infectious Disease"/>
            <person name="Wu L."/>
            <person name="Ma J."/>
        </authorList>
    </citation>
    <scope>NUCLEOTIDE SEQUENCE [LARGE SCALE GENOMIC DNA]</scope>
    <source>
        <strain evidence="12">KCTC 52438</strain>
    </source>
</reference>
<feature type="domain" description="DNA methylase adenine-specific" evidence="9">
    <location>
        <begin position="161"/>
        <end position="491"/>
    </location>
</feature>
<keyword evidence="6" id="KW-0680">Restriction system</keyword>
<feature type="domain" description="N6 adenine-specific DNA methyltransferase N-terminal" evidence="10">
    <location>
        <begin position="8"/>
        <end position="147"/>
    </location>
</feature>
<evidence type="ECO:0000256" key="2">
    <source>
        <dbReference type="ARBA" id="ARBA00011900"/>
    </source>
</evidence>
<evidence type="ECO:0000259" key="9">
    <source>
        <dbReference type="Pfam" id="PF02384"/>
    </source>
</evidence>
<comment type="caution">
    <text evidence="11">The sequence shown here is derived from an EMBL/GenBank/DDBJ whole genome shotgun (WGS) entry which is preliminary data.</text>
</comment>
<evidence type="ECO:0000259" key="10">
    <source>
        <dbReference type="Pfam" id="PF12161"/>
    </source>
</evidence>
<evidence type="ECO:0000256" key="6">
    <source>
        <dbReference type="ARBA" id="ARBA00022747"/>
    </source>
</evidence>
<evidence type="ECO:0000313" key="12">
    <source>
        <dbReference type="Proteomes" id="UP001595476"/>
    </source>
</evidence>
<dbReference type="Gene3D" id="1.20.1260.30">
    <property type="match status" value="1"/>
</dbReference>
<accession>A0ABV7H8N4</accession>
<evidence type="ECO:0000256" key="1">
    <source>
        <dbReference type="ARBA" id="ARBA00006594"/>
    </source>
</evidence>
<dbReference type="PANTHER" id="PTHR42933">
    <property type="entry name" value="SLR6095 PROTEIN"/>
    <property type="match status" value="1"/>
</dbReference>
<evidence type="ECO:0000256" key="8">
    <source>
        <dbReference type="SAM" id="MobiDB-lite"/>
    </source>
</evidence>
<evidence type="ECO:0000256" key="7">
    <source>
        <dbReference type="ARBA" id="ARBA00047942"/>
    </source>
</evidence>
<evidence type="ECO:0000313" key="11">
    <source>
        <dbReference type="EMBL" id="MFC3150273.1"/>
    </source>
</evidence>
<dbReference type="InterPro" id="IPR022749">
    <property type="entry name" value="D12N6_MeTrfase_N"/>
</dbReference>
<sequence>MPLTLSQLERHLFNAADILRGKMDASEFKEYIFGMLFLKRCSDIFEERREEVIKQQLEKGKSQAEAEKIAETKMWYKKTFYVPPASRWNYLVNEAHKNVGNFLNEALGGLEQGNSSLQDVLEYIDFNRKIGKSSMPDRKLRELITHFNKHRLRNDDFEFPDLLGAAYEYLIGDFADSAGKKGGEFYTPRSVVRLMVRLMKPEQHHKVYDPCCGSGGMLIASKEYIDEQGGNGARLDCYGQEAAGTVWSIAKMNMLLHGLTSNSLENDDTLEHPQHTTDGKLIQFDRILTNPPFSINFGTKETDDDGQFIYQPDHPERFKYGQVPLGAKKADLMFVQHMLAVCAEGGRVATVLPHGVLFRGGEERDIRAGIIADDLLEAVIGLPPNLFYGTGIPACIMIFRQQVAEGAHKISGKPEHMQGKVLFINADKEYFEGRAQNYLMPEHIERVASVFEAFESGELTEDIPGFASIVTNKKLSEERYNLNIRRYADNSPAPEPHDVKAHLLGGIPDSEIASKQPLFTAQGLKTADIFTPKAGQAGYQEFIATIDSKQAIKAVINSNPSVMAQEQAMRSAFNTWWDNHKLSITALAKNKEYAALRKELINSFTESLKPIGMLSDAQVSGMIAAFWYQQRYDFLTLIARDSKGVVDAWRTSIITAMEDSKSKYDPLEHKLVRFLLDGFLSEVQSLQQQKTELDGSIKALSAKLPQDENEESDEAEDNGETTEVLSAEEIARIEKQIKAQKSKRSKIVKNLKAKTEAFESELNTKVDELGSAEAAKLILDILYQDMLTIVDRYLATERQQLIATVENWWDKYQITLTQIELSRNKAATVLEVYLKGLGYV</sequence>
<dbReference type="PRINTS" id="PR00507">
    <property type="entry name" value="N12N6MTFRASE"/>
</dbReference>
<evidence type="ECO:0000256" key="5">
    <source>
        <dbReference type="ARBA" id="ARBA00022691"/>
    </source>
</evidence>
<gene>
    <name evidence="11" type="ORF">ACFOEK_04475</name>
</gene>
<dbReference type="EMBL" id="JBHRSZ010000002">
    <property type="protein sequence ID" value="MFC3150273.1"/>
    <property type="molecule type" value="Genomic_DNA"/>
</dbReference>
<dbReference type="PROSITE" id="PS00092">
    <property type="entry name" value="N6_MTASE"/>
    <property type="match status" value="1"/>
</dbReference>
<dbReference type="SUPFAM" id="SSF53335">
    <property type="entry name" value="S-adenosyl-L-methionine-dependent methyltransferases"/>
    <property type="match status" value="1"/>
</dbReference>
<dbReference type="Proteomes" id="UP001595476">
    <property type="component" value="Unassembled WGS sequence"/>
</dbReference>
<keyword evidence="12" id="KW-1185">Reference proteome</keyword>
<name>A0ABV7H8N4_9GAMM</name>
<keyword evidence="3 11" id="KW-0489">Methyltransferase</keyword>
<dbReference type="PANTHER" id="PTHR42933:SF3">
    <property type="entry name" value="TYPE I RESTRICTION ENZYME MJAVIII METHYLASE SUBUNIT"/>
    <property type="match status" value="1"/>
</dbReference>
<dbReference type="Pfam" id="PF02384">
    <property type="entry name" value="N6_Mtase"/>
    <property type="match status" value="1"/>
</dbReference>
<dbReference type="EC" id="2.1.1.72" evidence="2"/>
<dbReference type="InterPro" id="IPR002052">
    <property type="entry name" value="DNA_methylase_N6_adenine_CS"/>
</dbReference>
<feature type="compositionally biased region" description="Acidic residues" evidence="8">
    <location>
        <begin position="707"/>
        <end position="720"/>
    </location>
</feature>
<evidence type="ECO:0000256" key="4">
    <source>
        <dbReference type="ARBA" id="ARBA00022679"/>
    </source>
</evidence>
<organism evidence="11 12">
    <name type="scientific">Litoribrevibacter euphylliae</name>
    <dbReference type="NCBI Taxonomy" id="1834034"/>
    <lineage>
        <taxon>Bacteria</taxon>
        <taxon>Pseudomonadati</taxon>
        <taxon>Pseudomonadota</taxon>
        <taxon>Gammaproteobacteria</taxon>
        <taxon>Oceanospirillales</taxon>
        <taxon>Oceanospirillaceae</taxon>
        <taxon>Litoribrevibacter</taxon>
    </lineage>
</organism>
<keyword evidence="4" id="KW-0808">Transferase</keyword>
<dbReference type="Gene3D" id="3.40.50.150">
    <property type="entry name" value="Vaccinia Virus protein VP39"/>
    <property type="match status" value="1"/>
</dbReference>
<evidence type="ECO:0000256" key="3">
    <source>
        <dbReference type="ARBA" id="ARBA00022603"/>
    </source>
</evidence>
<dbReference type="InterPro" id="IPR029063">
    <property type="entry name" value="SAM-dependent_MTases_sf"/>
</dbReference>
<dbReference type="RefSeq" id="WP_386716774.1">
    <property type="nucleotide sequence ID" value="NZ_JBHRSZ010000002.1"/>
</dbReference>